<accession>A0A398C492</accession>
<dbReference type="EMBL" id="QXJC01000004">
    <property type="protein sequence ID" value="RID97819.1"/>
    <property type="molecule type" value="Genomic_DNA"/>
</dbReference>
<reference evidence="1 2" key="1">
    <citation type="submission" date="2018-09" db="EMBL/GenBank/DDBJ databases">
        <title>Draft genome of Simplicispira sp. NY-02.</title>
        <authorList>
            <person name="Im W.T."/>
        </authorList>
    </citation>
    <scope>NUCLEOTIDE SEQUENCE [LARGE SCALE GENOMIC DNA]</scope>
    <source>
        <strain evidence="1 2">NY-02</strain>
    </source>
</reference>
<evidence type="ECO:0000313" key="2">
    <source>
        <dbReference type="Proteomes" id="UP000266302"/>
    </source>
</evidence>
<evidence type="ECO:0000313" key="1">
    <source>
        <dbReference type="EMBL" id="RID97819.1"/>
    </source>
</evidence>
<sequence>MNSISLHRVPKYWCFHFLGSSNRPSIDEGRLGLKFQIVDDDQLLTKTLMRESTKFAEGTRTFENNQNFVCYIRNFMLKI</sequence>
<dbReference type="Proteomes" id="UP000266302">
    <property type="component" value="Unassembled WGS sequence"/>
</dbReference>
<proteinExistence type="predicted"/>
<comment type="caution">
    <text evidence="1">The sequence shown here is derived from an EMBL/GenBank/DDBJ whole genome shotgun (WGS) entry which is preliminary data.</text>
</comment>
<name>A0A398C492_9BURK</name>
<protein>
    <submittedName>
        <fullName evidence="1">Uncharacterized protein</fullName>
    </submittedName>
</protein>
<dbReference type="AlphaFoldDB" id="A0A398C492"/>
<keyword evidence="2" id="KW-1185">Reference proteome</keyword>
<organism evidence="1 2">
    <name type="scientific">Simplicispira hankyongi</name>
    <dbReference type="NCBI Taxonomy" id="2315688"/>
    <lineage>
        <taxon>Bacteria</taxon>
        <taxon>Pseudomonadati</taxon>
        <taxon>Pseudomonadota</taxon>
        <taxon>Betaproteobacteria</taxon>
        <taxon>Burkholderiales</taxon>
        <taxon>Comamonadaceae</taxon>
        <taxon>Simplicispira</taxon>
    </lineage>
</organism>
<gene>
    <name evidence="1" type="ORF">D3F03_11240</name>
</gene>